<dbReference type="EMBL" id="PPCN01000001">
    <property type="protein sequence ID" value="POF33793.1"/>
    <property type="molecule type" value="Genomic_DNA"/>
</dbReference>
<dbReference type="RefSeq" id="WP_103220457.1">
    <property type="nucleotide sequence ID" value="NZ_PPCN01000001.1"/>
</dbReference>
<dbReference type="SUPFAM" id="SSF49879">
    <property type="entry name" value="SMAD/FHA domain"/>
    <property type="match status" value="1"/>
</dbReference>
<dbReference type="AlphaFoldDB" id="A0A2S3V1Y3"/>
<dbReference type="OrthoDB" id="273564at2"/>
<accession>A0A2S3V1Y3</accession>
<evidence type="ECO:0000313" key="3">
    <source>
        <dbReference type="EMBL" id="POF33793.1"/>
    </source>
</evidence>
<keyword evidence="4" id="KW-1185">Reference proteome</keyword>
<dbReference type="InterPro" id="IPR000253">
    <property type="entry name" value="FHA_dom"/>
</dbReference>
<dbReference type="Pfam" id="PF00498">
    <property type="entry name" value="FHA"/>
    <property type="match status" value="1"/>
</dbReference>
<dbReference type="Gene3D" id="2.60.200.20">
    <property type="match status" value="1"/>
</dbReference>
<protein>
    <submittedName>
        <fullName evidence="3">Type VI secretion system FHA domain protein</fullName>
    </submittedName>
</protein>
<organism evidence="3 4">
    <name type="scientific">Roseibium marinum</name>
    <dbReference type="NCBI Taxonomy" id="281252"/>
    <lineage>
        <taxon>Bacteria</taxon>
        <taxon>Pseudomonadati</taxon>
        <taxon>Pseudomonadota</taxon>
        <taxon>Alphaproteobacteria</taxon>
        <taxon>Hyphomicrobiales</taxon>
        <taxon>Stappiaceae</taxon>
        <taxon>Roseibium</taxon>
    </lineage>
</organism>
<comment type="caution">
    <text evidence="3">The sequence shown here is derived from an EMBL/GenBank/DDBJ whole genome shotgun (WGS) entry which is preliminary data.</text>
</comment>
<feature type="region of interest" description="Disordered" evidence="1">
    <location>
        <begin position="259"/>
        <end position="416"/>
    </location>
</feature>
<feature type="domain" description="FHA" evidence="2">
    <location>
        <begin position="23"/>
        <end position="73"/>
    </location>
</feature>
<evidence type="ECO:0000256" key="1">
    <source>
        <dbReference type="SAM" id="MobiDB-lite"/>
    </source>
</evidence>
<dbReference type="NCBIfam" id="TIGR03354">
    <property type="entry name" value="VI_FHA"/>
    <property type="match status" value="1"/>
</dbReference>
<dbReference type="InterPro" id="IPR008984">
    <property type="entry name" value="SMAD_FHA_dom_sf"/>
</dbReference>
<dbReference type="Proteomes" id="UP000236959">
    <property type="component" value="Unassembled WGS sequence"/>
</dbReference>
<evidence type="ECO:0000313" key="4">
    <source>
        <dbReference type="Proteomes" id="UP000236959"/>
    </source>
</evidence>
<evidence type="ECO:0000259" key="2">
    <source>
        <dbReference type="PROSITE" id="PS50006"/>
    </source>
</evidence>
<dbReference type="PROSITE" id="PS50006">
    <property type="entry name" value="FHA_DOMAIN"/>
    <property type="match status" value="1"/>
</dbReference>
<name>A0A2S3V1Y3_9HYPH</name>
<proteinExistence type="predicted"/>
<feature type="compositionally biased region" description="Basic and acidic residues" evidence="1">
    <location>
        <begin position="363"/>
        <end position="375"/>
    </location>
</feature>
<dbReference type="Pfam" id="PF20232">
    <property type="entry name" value="T6SS_FHA_C"/>
    <property type="match status" value="1"/>
</dbReference>
<dbReference type="CDD" id="cd00060">
    <property type="entry name" value="FHA"/>
    <property type="match status" value="1"/>
</dbReference>
<dbReference type="SMART" id="SM00240">
    <property type="entry name" value="FHA"/>
    <property type="match status" value="1"/>
</dbReference>
<dbReference type="InterPro" id="IPR046883">
    <property type="entry name" value="T6SS_FHA_C"/>
</dbReference>
<dbReference type="InterPro" id="IPR017735">
    <property type="entry name" value="T6SS_FHA"/>
</dbReference>
<reference evidence="3 4" key="1">
    <citation type="submission" date="2018-01" db="EMBL/GenBank/DDBJ databases">
        <title>Genomic Encyclopedia of Archaeal and Bacterial Type Strains, Phase II (KMG-II): from individual species to whole genera.</title>
        <authorList>
            <person name="Goeker M."/>
        </authorList>
    </citation>
    <scope>NUCLEOTIDE SEQUENCE [LARGE SCALE GENOMIC DNA]</scope>
    <source>
        <strain evidence="3 4">DSM 17023</strain>
    </source>
</reference>
<feature type="region of interest" description="Disordered" evidence="1">
    <location>
        <begin position="173"/>
        <end position="200"/>
    </location>
</feature>
<gene>
    <name evidence="3" type="ORF">CLV41_101242</name>
</gene>
<sequence length="620" mass="65389">MSASLTLICEPIGSRHQFGPNGGAFGRSRKCDWVLPDPDRHLSSIHARILYQNDTFVLVDESTNGTFLEGQPAPVGRGRAVSLSPGMKLRAGPYQIGVESIRAGAAAQTSPFTTMPAKQTTAAAVPLRIDTSGASHAQSASLDPLDHLGGGQAETLRPVASVQVPQAGIPEPVAYAAPVSPPHAHDMTRFQPAGHSGPELPAVPQLSAPIAPDPVIPGGLPVSALPPIPAPQPTVRVETPAAAQTPSDFIPEDFLSALTGARTPAPPTPSAPVLPNLADLGDPPVPAASPYSGFPAGPTGGASRQGQPARILGNIDPGLKSAASASAVPPLPQPVRSPSAPHPDEESAEPPLNPVDALRKRREQREVELAQKARSQDLPAGPVNSVPPNPAMASPIPRSAMPARNQAIPGPAASSGTVSDPAVFQALLAGLGFSDAAIDKDEQAEIARAAGEMVQELANGLIALLNARKSLKTEFRMYETRIQPEENNPFKHFNVGELALDEMLFARQGGFLAPAEAAREAFKDLQSHTMLTVAATQRAMRLLFESLSPETLAGEEDDGGLRLKGLGSRRGKWDAAKEKHDRLRADFDAVIRQTIAEAFVQIEEEQVRQQSKTFWENRKK</sequence>